<evidence type="ECO:0000313" key="11">
    <source>
        <dbReference type="EMBL" id="OAA64010.1"/>
    </source>
</evidence>
<evidence type="ECO:0000313" key="12">
    <source>
        <dbReference type="Proteomes" id="UP000076744"/>
    </source>
</evidence>
<sequence length="425" mass="47713">MPFRDDELRFKTITLPCEWIEDYRPGSYHPVSLGDVFNDGQYKVMRKLGEGSFSTVWLANDLRNKNYVALKIVVSAVSGQMNEERILSCLATLPEGKRYTTQLLSEFEHKGPNGNHKCLVFEIMGPNVNVMVEELPQFKPRKREMRVRYPPTMAKSILKQSLQALALLHANGIGCGDFQPGNMLFGIDGIESLTEDKLWQEEGTGAAQASQVVGRLDGKDDLWAPSRLYVAQPLAQFTSYDNRLKIKLSDMGGAYFLSDPPSKLITPHGLRAPELVFAGKTGASLDVWSFGCLLFELITGEPLFCIVGSGHEDDDLALRFINRLGALPDEYYQAWKTLALYVKPDGTLFNCRLGGVRAGEEPLMMPQQSMEEVFDEAKPDLDEDECAQVKELIRWILQYDAAKRPSAEAILLHPWFQAIRLADDL</sequence>
<dbReference type="RefSeq" id="XP_018704659.1">
    <property type="nucleotide sequence ID" value="XM_018848324.1"/>
</dbReference>
<dbReference type="EC" id="2.7.11.1" evidence="1"/>
<dbReference type="AlphaFoldDB" id="A0A162MM33"/>
<protein>
    <recommendedName>
        <fullName evidence="1">non-specific serine/threonine protein kinase</fullName>
        <ecNumber evidence="1">2.7.11.1</ecNumber>
    </recommendedName>
</protein>
<comment type="catalytic activity">
    <reaction evidence="7">
        <text>L-threonyl-[protein] + ATP = O-phospho-L-threonyl-[protein] + ADP + H(+)</text>
        <dbReference type="Rhea" id="RHEA:46608"/>
        <dbReference type="Rhea" id="RHEA-COMP:11060"/>
        <dbReference type="Rhea" id="RHEA-COMP:11605"/>
        <dbReference type="ChEBI" id="CHEBI:15378"/>
        <dbReference type="ChEBI" id="CHEBI:30013"/>
        <dbReference type="ChEBI" id="CHEBI:30616"/>
        <dbReference type="ChEBI" id="CHEBI:61977"/>
        <dbReference type="ChEBI" id="CHEBI:456216"/>
        <dbReference type="EC" id="2.7.11.1"/>
    </reaction>
</comment>
<dbReference type="GO" id="GO:0005524">
    <property type="term" value="F:ATP binding"/>
    <property type="evidence" value="ECO:0007669"/>
    <property type="project" value="UniProtKB-UniRule"/>
</dbReference>
<dbReference type="Proteomes" id="UP000076744">
    <property type="component" value="Unassembled WGS sequence"/>
</dbReference>
<comment type="caution">
    <text evidence="11">The sequence shown here is derived from an EMBL/GenBank/DDBJ whole genome shotgun (WGS) entry which is preliminary data.</text>
</comment>
<dbReference type="Gene3D" id="1.10.510.10">
    <property type="entry name" value="Transferase(Phosphotransferase) domain 1"/>
    <property type="match status" value="1"/>
</dbReference>
<evidence type="ECO:0000256" key="9">
    <source>
        <dbReference type="PROSITE-ProRule" id="PRU10141"/>
    </source>
</evidence>
<dbReference type="SUPFAM" id="SSF56112">
    <property type="entry name" value="Protein kinase-like (PK-like)"/>
    <property type="match status" value="1"/>
</dbReference>
<feature type="domain" description="Protein kinase" evidence="10">
    <location>
        <begin position="42"/>
        <end position="416"/>
    </location>
</feature>
<evidence type="ECO:0000259" key="10">
    <source>
        <dbReference type="PROSITE" id="PS50011"/>
    </source>
</evidence>
<keyword evidence="3" id="KW-0808">Transferase</keyword>
<dbReference type="SMART" id="SM00220">
    <property type="entry name" value="S_TKc"/>
    <property type="match status" value="1"/>
</dbReference>
<dbReference type="InterPro" id="IPR017441">
    <property type="entry name" value="Protein_kinase_ATP_BS"/>
</dbReference>
<keyword evidence="4 9" id="KW-0547">Nucleotide-binding</keyword>
<keyword evidence="6 9" id="KW-0067">ATP-binding</keyword>
<reference evidence="11 12" key="1">
    <citation type="journal article" date="2016" name="Genome Biol. Evol.">
        <title>Divergent and convergent evolution of fungal pathogenicity.</title>
        <authorList>
            <person name="Shang Y."/>
            <person name="Xiao G."/>
            <person name="Zheng P."/>
            <person name="Cen K."/>
            <person name="Zhan S."/>
            <person name="Wang C."/>
        </authorList>
    </citation>
    <scope>NUCLEOTIDE SEQUENCE [LARGE SCALE GENOMIC DNA]</scope>
    <source>
        <strain evidence="11 12">ARSEF 2679</strain>
    </source>
</reference>
<evidence type="ECO:0000256" key="8">
    <source>
        <dbReference type="ARBA" id="ARBA00048679"/>
    </source>
</evidence>
<name>A0A162MM33_CORFA</name>
<dbReference type="GO" id="GO:0000245">
    <property type="term" value="P:spliceosomal complex assembly"/>
    <property type="evidence" value="ECO:0007669"/>
    <property type="project" value="TreeGrafter"/>
</dbReference>
<dbReference type="EMBL" id="AZHB01000010">
    <property type="protein sequence ID" value="OAA64010.1"/>
    <property type="molecule type" value="Genomic_DNA"/>
</dbReference>
<dbReference type="PANTHER" id="PTHR47634:SF9">
    <property type="entry name" value="PROTEIN KINASE DOMAIN-CONTAINING PROTEIN-RELATED"/>
    <property type="match status" value="1"/>
</dbReference>
<evidence type="ECO:0000256" key="6">
    <source>
        <dbReference type="ARBA" id="ARBA00022840"/>
    </source>
</evidence>
<evidence type="ECO:0000256" key="2">
    <source>
        <dbReference type="ARBA" id="ARBA00022527"/>
    </source>
</evidence>
<dbReference type="InterPro" id="IPR011009">
    <property type="entry name" value="Kinase-like_dom_sf"/>
</dbReference>
<dbReference type="InterPro" id="IPR000719">
    <property type="entry name" value="Prot_kinase_dom"/>
</dbReference>
<gene>
    <name evidence="11" type="ORF">ISF_04719</name>
</gene>
<dbReference type="PROSITE" id="PS00107">
    <property type="entry name" value="PROTEIN_KINASE_ATP"/>
    <property type="match status" value="1"/>
</dbReference>
<keyword evidence="2" id="KW-0723">Serine/threonine-protein kinase</keyword>
<evidence type="ECO:0000256" key="5">
    <source>
        <dbReference type="ARBA" id="ARBA00022777"/>
    </source>
</evidence>
<evidence type="ECO:0000256" key="1">
    <source>
        <dbReference type="ARBA" id="ARBA00012513"/>
    </source>
</evidence>
<evidence type="ECO:0000256" key="4">
    <source>
        <dbReference type="ARBA" id="ARBA00022741"/>
    </source>
</evidence>
<dbReference type="Gene3D" id="3.30.200.20">
    <property type="entry name" value="Phosphorylase Kinase, domain 1"/>
    <property type="match status" value="1"/>
</dbReference>
<dbReference type="Pfam" id="PF00069">
    <property type="entry name" value="Pkinase"/>
    <property type="match status" value="2"/>
</dbReference>
<accession>A0A162MM33</accession>
<dbReference type="STRING" id="1081104.A0A162MM33"/>
<dbReference type="PANTHER" id="PTHR47634">
    <property type="entry name" value="PROTEIN KINASE DOMAIN-CONTAINING PROTEIN-RELATED"/>
    <property type="match status" value="1"/>
</dbReference>
<keyword evidence="5 11" id="KW-0418">Kinase</keyword>
<dbReference type="InterPro" id="IPR051334">
    <property type="entry name" value="SRPK"/>
</dbReference>
<comment type="catalytic activity">
    <reaction evidence="8">
        <text>L-seryl-[protein] + ATP = O-phospho-L-seryl-[protein] + ADP + H(+)</text>
        <dbReference type="Rhea" id="RHEA:17989"/>
        <dbReference type="Rhea" id="RHEA-COMP:9863"/>
        <dbReference type="Rhea" id="RHEA-COMP:11604"/>
        <dbReference type="ChEBI" id="CHEBI:15378"/>
        <dbReference type="ChEBI" id="CHEBI:29999"/>
        <dbReference type="ChEBI" id="CHEBI:30616"/>
        <dbReference type="ChEBI" id="CHEBI:83421"/>
        <dbReference type="ChEBI" id="CHEBI:456216"/>
        <dbReference type="EC" id="2.7.11.1"/>
    </reaction>
</comment>
<dbReference type="OrthoDB" id="5979581at2759"/>
<dbReference type="PROSITE" id="PS50011">
    <property type="entry name" value="PROTEIN_KINASE_DOM"/>
    <property type="match status" value="1"/>
</dbReference>
<dbReference type="GO" id="GO:0004674">
    <property type="term" value="F:protein serine/threonine kinase activity"/>
    <property type="evidence" value="ECO:0007669"/>
    <property type="project" value="UniProtKB-KW"/>
</dbReference>
<feature type="binding site" evidence="9">
    <location>
        <position position="71"/>
    </location>
    <ligand>
        <name>ATP</name>
        <dbReference type="ChEBI" id="CHEBI:30616"/>
    </ligand>
</feature>
<proteinExistence type="predicted"/>
<dbReference type="GO" id="GO:0050684">
    <property type="term" value="P:regulation of mRNA processing"/>
    <property type="evidence" value="ECO:0007669"/>
    <property type="project" value="TreeGrafter"/>
</dbReference>
<evidence type="ECO:0000256" key="3">
    <source>
        <dbReference type="ARBA" id="ARBA00022679"/>
    </source>
</evidence>
<organism evidence="11 12">
    <name type="scientific">Cordyceps fumosorosea (strain ARSEF 2679)</name>
    <name type="common">Isaria fumosorosea</name>
    <dbReference type="NCBI Taxonomy" id="1081104"/>
    <lineage>
        <taxon>Eukaryota</taxon>
        <taxon>Fungi</taxon>
        <taxon>Dikarya</taxon>
        <taxon>Ascomycota</taxon>
        <taxon>Pezizomycotina</taxon>
        <taxon>Sordariomycetes</taxon>
        <taxon>Hypocreomycetidae</taxon>
        <taxon>Hypocreales</taxon>
        <taxon>Cordycipitaceae</taxon>
        <taxon>Cordyceps</taxon>
    </lineage>
</organism>
<dbReference type="GeneID" id="30021011"/>
<keyword evidence="12" id="KW-1185">Reference proteome</keyword>
<evidence type="ECO:0000256" key="7">
    <source>
        <dbReference type="ARBA" id="ARBA00047899"/>
    </source>
</evidence>